<protein>
    <submittedName>
        <fullName evidence="2">Uncharacterized protein</fullName>
    </submittedName>
</protein>
<dbReference type="AlphaFoldDB" id="A0A915DGL6"/>
<name>A0A915DGL6_9BILA</name>
<dbReference type="Proteomes" id="UP000887574">
    <property type="component" value="Unplaced"/>
</dbReference>
<evidence type="ECO:0000313" key="1">
    <source>
        <dbReference type="Proteomes" id="UP000887574"/>
    </source>
</evidence>
<proteinExistence type="predicted"/>
<keyword evidence="1" id="KW-1185">Reference proteome</keyword>
<reference evidence="2" key="1">
    <citation type="submission" date="2022-11" db="UniProtKB">
        <authorList>
            <consortium name="WormBaseParasite"/>
        </authorList>
    </citation>
    <scope>IDENTIFICATION</scope>
</reference>
<organism evidence="1 2">
    <name type="scientific">Ditylenchus dipsaci</name>
    <dbReference type="NCBI Taxonomy" id="166011"/>
    <lineage>
        <taxon>Eukaryota</taxon>
        <taxon>Metazoa</taxon>
        <taxon>Ecdysozoa</taxon>
        <taxon>Nematoda</taxon>
        <taxon>Chromadorea</taxon>
        <taxon>Rhabditida</taxon>
        <taxon>Tylenchina</taxon>
        <taxon>Tylenchomorpha</taxon>
        <taxon>Sphaerularioidea</taxon>
        <taxon>Anguinidae</taxon>
        <taxon>Anguininae</taxon>
        <taxon>Ditylenchus</taxon>
    </lineage>
</organism>
<accession>A0A915DGL6</accession>
<sequence length="148" mass="17406">MFSSRVLCSVRRSYAELDYARHFPKSYLDRLKRTIPRKIYSNRLGAPDIIRWRRPPEDYSPTAERPWARDPVNDALKRESDYHRQMLSCKVFQKRRNDAPKPIPAEEWTIFPGDLVQVMVARTSVSRAVCLMSSGKLMPSLWMVYIQS</sequence>
<dbReference type="WBParaSite" id="jg19240">
    <property type="protein sequence ID" value="jg19240"/>
    <property type="gene ID" value="jg19240"/>
</dbReference>
<evidence type="ECO:0000313" key="2">
    <source>
        <dbReference type="WBParaSite" id="jg19240"/>
    </source>
</evidence>